<gene>
    <name evidence="3" type="ORF">Ocin01_11602</name>
</gene>
<dbReference type="InterPro" id="IPR007110">
    <property type="entry name" value="Ig-like_dom"/>
</dbReference>
<dbReference type="InterPro" id="IPR013783">
    <property type="entry name" value="Ig-like_fold"/>
</dbReference>
<dbReference type="InterPro" id="IPR037448">
    <property type="entry name" value="Zig-8"/>
</dbReference>
<reference evidence="3 4" key="1">
    <citation type="journal article" date="2016" name="Genome Biol. Evol.">
        <title>Gene Family Evolution Reflects Adaptation to Soil Environmental Stressors in the Genome of the Collembolan Orchesella cincta.</title>
        <authorList>
            <person name="Faddeeva-Vakhrusheva A."/>
            <person name="Derks M.F."/>
            <person name="Anvar S.Y."/>
            <person name="Agamennone V."/>
            <person name="Suring W."/>
            <person name="Smit S."/>
            <person name="van Straalen N.M."/>
            <person name="Roelofs D."/>
        </authorList>
    </citation>
    <scope>NUCLEOTIDE SEQUENCE [LARGE SCALE GENOMIC DNA]</scope>
    <source>
        <tissue evidence="3">Mixed pool</tissue>
    </source>
</reference>
<dbReference type="Proteomes" id="UP000094527">
    <property type="component" value="Unassembled WGS sequence"/>
</dbReference>
<protein>
    <submittedName>
        <fullName evidence="3">Myosin light chain kinase, smooth muscle</fullName>
    </submittedName>
</protein>
<dbReference type="Gene3D" id="2.60.40.10">
    <property type="entry name" value="Immunoglobulins"/>
    <property type="match status" value="1"/>
</dbReference>
<dbReference type="InterPro" id="IPR036179">
    <property type="entry name" value="Ig-like_dom_sf"/>
</dbReference>
<dbReference type="PROSITE" id="PS50835">
    <property type="entry name" value="IG_LIKE"/>
    <property type="match status" value="1"/>
</dbReference>
<accession>A0A1D2MPY2</accession>
<evidence type="ECO:0000256" key="1">
    <source>
        <dbReference type="SAM" id="MobiDB-lite"/>
    </source>
</evidence>
<dbReference type="Pfam" id="PF07686">
    <property type="entry name" value="V-set"/>
    <property type="match status" value="1"/>
</dbReference>
<keyword evidence="4" id="KW-1185">Reference proteome</keyword>
<feature type="domain" description="Ig-like" evidence="2">
    <location>
        <begin position="13"/>
        <end position="124"/>
    </location>
</feature>
<sequence>MHCRSSCGMLRLPEFVEPIKNVTLTEGSDIEFSCDVRYLGTYRVTWIWHKEDEQKFLSIGVIKIISNPRVHITRLQKSDDVTQFNLYIYNIKEEDSGSYHCSVNSNPMIAQIGTLEVITDSSIEKDLVEKHVTEFPESSTSYDMKDSQTESLSSTEIDMEDANTTNEPCAGGTESCTVSEAGKDPNDTIIHEVVRLFENDNSTELGIDMNAMWETTRERVSDFFSTVIKFTYSYWLS</sequence>
<dbReference type="SMART" id="SM00409">
    <property type="entry name" value="IG"/>
    <property type="match status" value="1"/>
</dbReference>
<dbReference type="GO" id="GO:0032589">
    <property type="term" value="C:neuron projection membrane"/>
    <property type="evidence" value="ECO:0007669"/>
    <property type="project" value="TreeGrafter"/>
</dbReference>
<evidence type="ECO:0000313" key="4">
    <source>
        <dbReference type="Proteomes" id="UP000094527"/>
    </source>
</evidence>
<dbReference type="OrthoDB" id="2666448at2759"/>
<dbReference type="EMBL" id="LJIJ01000715">
    <property type="protein sequence ID" value="ODM95076.1"/>
    <property type="molecule type" value="Genomic_DNA"/>
</dbReference>
<feature type="region of interest" description="Disordered" evidence="1">
    <location>
        <begin position="154"/>
        <end position="184"/>
    </location>
</feature>
<comment type="caution">
    <text evidence="3">The sequence shown here is derived from an EMBL/GenBank/DDBJ whole genome shotgun (WGS) entry which is preliminary data.</text>
</comment>
<name>A0A1D2MPY2_ORCCI</name>
<dbReference type="GO" id="GO:0016301">
    <property type="term" value="F:kinase activity"/>
    <property type="evidence" value="ECO:0007669"/>
    <property type="project" value="UniProtKB-KW"/>
</dbReference>
<keyword evidence="3" id="KW-0418">Kinase</keyword>
<dbReference type="InterPro" id="IPR003599">
    <property type="entry name" value="Ig_sub"/>
</dbReference>
<dbReference type="AlphaFoldDB" id="A0A1D2MPY2"/>
<dbReference type="SUPFAM" id="SSF48726">
    <property type="entry name" value="Immunoglobulin"/>
    <property type="match status" value="1"/>
</dbReference>
<evidence type="ECO:0000313" key="3">
    <source>
        <dbReference type="EMBL" id="ODM95076.1"/>
    </source>
</evidence>
<dbReference type="InterPro" id="IPR013106">
    <property type="entry name" value="Ig_V-set"/>
</dbReference>
<dbReference type="PANTHER" id="PTHR23279:SF36">
    <property type="entry name" value="DEFECTIVE PROBOSCIS EXTENSION RESPONSE 9, ISOFORM A"/>
    <property type="match status" value="1"/>
</dbReference>
<dbReference type="GO" id="GO:0050808">
    <property type="term" value="P:synapse organization"/>
    <property type="evidence" value="ECO:0007669"/>
    <property type="project" value="TreeGrafter"/>
</dbReference>
<proteinExistence type="predicted"/>
<organism evidence="3 4">
    <name type="scientific">Orchesella cincta</name>
    <name type="common">Springtail</name>
    <name type="synonym">Podura cincta</name>
    <dbReference type="NCBI Taxonomy" id="48709"/>
    <lineage>
        <taxon>Eukaryota</taxon>
        <taxon>Metazoa</taxon>
        <taxon>Ecdysozoa</taxon>
        <taxon>Arthropoda</taxon>
        <taxon>Hexapoda</taxon>
        <taxon>Collembola</taxon>
        <taxon>Entomobryomorpha</taxon>
        <taxon>Entomobryoidea</taxon>
        <taxon>Orchesellidae</taxon>
        <taxon>Orchesellinae</taxon>
        <taxon>Orchesella</taxon>
    </lineage>
</organism>
<dbReference type="STRING" id="48709.A0A1D2MPY2"/>
<evidence type="ECO:0000259" key="2">
    <source>
        <dbReference type="PROSITE" id="PS50835"/>
    </source>
</evidence>
<dbReference type="PANTHER" id="PTHR23279">
    <property type="entry name" value="DEFECTIVE PROBOSCIS EXTENSION RESPONSE DPR -RELATED"/>
    <property type="match status" value="1"/>
</dbReference>
<keyword evidence="3" id="KW-0808">Transferase</keyword>
<feature type="compositionally biased region" description="Polar residues" evidence="1">
    <location>
        <begin position="154"/>
        <end position="167"/>
    </location>
</feature>